<dbReference type="Pfam" id="PF20237">
    <property type="entry name" value="DUF6594"/>
    <property type="match status" value="1"/>
</dbReference>
<evidence type="ECO:0000259" key="3">
    <source>
        <dbReference type="Pfam" id="PF20237"/>
    </source>
</evidence>
<dbReference type="PANTHER" id="PTHR34502:SF3">
    <property type="entry name" value="DUF6594 DOMAIN-CONTAINING PROTEIN"/>
    <property type="match status" value="1"/>
</dbReference>
<proteinExistence type="predicted"/>
<dbReference type="AlphaFoldDB" id="A0A8H3EGZ3"/>
<feature type="transmembrane region" description="Helical" evidence="2">
    <location>
        <begin position="285"/>
        <end position="303"/>
    </location>
</feature>
<name>A0A8H3EGZ3_9LECA</name>
<protein>
    <recommendedName>
        <fullName evidence="3">DUF6594 domain-containing protein</fullName>
    </recommendedName>
</protein>
<feature type="region of interest" description="Disordered" evidence="1">
    <location>
        <begin position="1"/>
        <end position="92"/>
    </location>
</feature>
<dbReference type="InterPro" id="IPR046529">
    <property type="entry name" value="DUF6594"/>
</dbReference>
<keyword evidence="2" id="KW-0812">Transmembrane</keyword>
<gene>
    <name evidence="4" type="ORF">ALECFALPRED_002202</name>
</gene>
<sequence>MSDIQHNCTPEELPSSEPSMPDLTPDHTSTTETLMSVDATPSDVLLAGSTDNGSFSSQTPGSSASSHGDEVGQARSHSDMDPTVNKRYPGDPLLHPSQVTYSYAVPENIRPLDSYPRGYPRMAACQACDANFSIYRKFGWLHNRVLLHLQAELSKLEFDLQTIDDKQAESREFKERTKLAEYDALVFRLQRKNTMKRPTRTNQSSVMRRACTSVVASEAEWTFRTDDLVALADDAAEQSWFNYMMHYAWILAPRLFTGIFQSRERRIKTGSLHFLHIMSPTRSDAFYRAILTVIGTAIVLGPISYPSLLSRNPILTIYASTLGFSIFCAVFTKASRDQVFAATGGYCALQVIVMLLGPHLKQV</sequence>
<feature type="domain" description="DUF6594" evidence="3">
    <location>
        <begin position="119"/>
        <end position="351"/>
    </location>
</feature>
<feature type="transmembrane region" description="Helical" evidence="2">
    <location>
        <begin position="339"/>
        <end position="360"/>
    </location>
</feature>
<evidence type="ECO:0000256" key="2">
    <source>
        <dbReference type="SAM" id="Phobius"/>
    </source>
</evidence>
<dbReference type="OrthoDB" id="3533814at2759"/>
<feature type="compositionally biased region" description="Basic and acidic residues" evidence="1">
    <location>
        <begin position="67"/>
        <end position="80"/>
    </location>
</feature>
<feature type="compositionally biased region" description="Polar residues" evidence="1">
    <location>
        <begin position="49"/>
        <end position="66"/>
    </location>
</feature>
<feature type="transmembrane region" description="Helical" evidence="2">
    <location>
        <begin position="315"/>
        <end position="332"/>
    </location>
</feature>
<accession>A0A8H3EGZ3</accession>
<evidence type="ECO:0000313" key="5">
    <source>
        <dbReference type="Proteomes" id="UP000664203"/>
    </source>
</evidence>
<keyword evidence="5" id="KW-1185">Reference proteome</keyword>
<comment type="caution">
    <text evidence="4">The sequence shown here is derived from an EMBL/GenBank/DDBJ whole genome shotgun (WGS) entry which is preliminary data.</text>
</comment>
<keyword evidence="2" id="KW-0472">Membrane</keyword>
<keyword evidence="2" id="KW-1133">Transmembrane helix</keyword>
<organism evidence="4 5">
    <name type="scientific">Alectoria fallacina</name>
    <dbReference type="NCBI Taxonomy" id="1903189"/>
    <lineage>
        <taxon>Eukaryota</taxon>
        <taxon>Fungi</taxon>
        <taxon>Dikarya</taxon>
        <taxon>Ascomycota</taxon>
        <taxon>Pezizomycotina</taxon>
        <taxon>Lecanoromycetes</taxon>
        <taxon>OSLEUM clade</taxon>
        <taxon>Lecanoromycetidae</taxon>
        <taxon>Lecanorales</taxon>
        <taxon>Lecanorineae</taxon>
        <taxon>Parmeliaceae</taxon>
        <taxon>Alectoria</taxon>
    </lineage>
</organism>
<feature type="compositionally biased region" description="Low complexity" evidence="1">
    <location>
        <begin position="10"/>
        <end position="19"/>
    </location>
</feature>
<dbReference type="EMBL" id="CAJPDR010000016">
    <property type="protein sequence ID" value="CAF9906334.1"/>
    <property type="molecule type" value="Genomic_DNA"/>
</dbReference>
<evidence type="ECO:0000256" key="1">
    <source>
        <dbReference type="SAM" id="MobiDB-lite"/>
    </source>
</evidence>
<dbReference type="PANTHER" id="PTHR34502">
    <property type="entry name" value="DUF6594 DOMAIN-CONTAINING PROTEIN-RELATED"/>
    <property type="match status" value="1"/>
</dbReference>
<evidence type="ECO:0000313" key="4">
    <source>
        <dbReference type="EMBL" id="CAF9906334.1"/>
    </source>
</evidence>
<dbReference type="Proteomes" id="UP000664203">
    <property type="component" value="Unassembled WGS sequence"/>
</dbReference>
<reference evidence="4" key="1">
    <citation type="submission" date="2021-03" db="EMBL/GenBank/DDBJ databases">
        <authorList>
            <person name="Tagirdzhanova G."/>
        </authorList>
    </citation>
    <scope>NUCLEOTIDE SEQUENCE</scope>
</reference>